<dbReference type="RefSeq" id="WP_135436562.1">
    <property type="nucleotide sequence ID" value="NZ_SRLA01000006.1"/>
</dbReference>
<feature type="chain" id="PRO_5021304302" evidence="1">
    <location>
        <begin position="24"/>
        <end position="181"/>
    </location>
</feature>
<dbReference type="Proteomes" id="UP000298337">
    <property type="component" value="Unassembled WGS sequence"/>
</dbReference>
<sequence>MTYSAIRLFCLMALGCIALPGHAQETASYSRPQVQISEPVYVLNSSIIINGLLQNINPQHIKSIEVYKDPGNSEAQAGASHLKNLSRFGVINITYPKRVRSRTFAQVGRRLGLRGPLIFALNGHTLSTEDAAALRIAPVAIGQLHIQKPTPEAPETRVDIWLTLPPNSSHSPRSPGTILLR</sequence>
<evidence type="ECO:0000313" key="3">
    <source>
        <dbReference type="Proteomes" id="UP000298337"/>
    </source>
</evidence>
<dbReference type="EMBL" id="SRLA01000006">
    <property type="protein sequence ID" value="TGE04120.1"/>
    <property type="molecule type" value="Genomic_DNA"/>
</dbReference>
<keyword evidence="3" id="KW-1185">Reference proteome</keyword>
<reference evidence="2 3" key="1">
    <citation type="submission" date="2019-04" db="EMBL/GenBank/DDBJ databases">
        <authorList>
            <person name="Feng G."/>
            <person name="Zhang J."/>
            <person name="Zhu H."/>
        </authorList>
    </citation>
    <scope>NUCLEOTIDE SEQUENCE [LARGE SCALE GENOMIC DNA]</scope>
    <source>
        <strain evidence="2 3">92R-1</strain>
    </source>
</reference>
<gene>
    <name evidence="2" type="ORF">EU556_22890</name>
</gene>
<comment type="caution">
    <text evidence="2">The sequence shown here is derived from an EMBL/GenBank/DDBJ whole genome shotgun (WGS) entry which is preliminary data.</text>
</comment>
<dbReference type="AlphaFoldDB" id="A0A4Z0NZ76"/>
<accession>A0A4Z0NZ76</accession>
<evidence type="ECO:0000256" key="1">
    <source>
        <dbReference type="SAM" id="SignalP"/>
    </source>
</evidence>
<organism evidence="2 3">
    <name type="scientific">Hymenobacter fodinae</name>
    <dbReference type="NCBI Taxonomy" id="2510796"/>
    <lineage>
        <taxon>Bacteria</taxon>
        <taxon>Pseudomonadati</taxon>
        <taxon>Bacteroidota</taxon>
        <taxon>Cytophagia</taxon>
        <taxon>Cytophagales</taxon>
        <taxon>Hymenobacteraceae</taxon>
        <taxon>Hymenobacter</taxon>
    </lineage>
</organism>
<evidence type="ECO:0000313" key="2">
    <source>
        <dbReference type="EMBL" id="TGE04120.1"/>
    </source>
</evidence>
<keyword evidence="1" id="KW-0732">Signal</keyword>
<dbReference type="OrthoDB" id="881740at2"/>
<name>A0A4Z0NZ76_9BACT</name>
<protein>
    <submittedName>
        <fullName evidence="2">Uncharacterized protein</fullName>
    </submittedName>
</protein>
<feature type="signal peptide" evidence="1">
    <location>
        <begin position="1"/>
        <end position="23"/>
    </location>
</feature>
<proteinExistence type="predicted"/>